<dbReference type="EMBL" id="KN847046">
    <property type="protein sequence ID" value="KIW23569.1"/>
    <property type="molecule type" value="Genomic_DNA"/>
</dbReference>
<evidence type="ECO:0000256" key="2">
    <source>
        <dbReference type="SAM" id="MobiDB-lite"/>
    </source>
</evidence>
<keyword evidence="4" id="KW-1185">Reference proteome</keyword>
<name>A0A0D2CJ57_9EURO</name>
<feature type="coiled-coil region" evidence="1">
    <location>
        <begin position="536"/>
        <end position="563"/>
    </location>
</feature>
<feature type="compositionally biased region" description="Polar residues" evidence="2">
    <location>
        <begin position="426"/>
        <end position="443"/>
    </location>
</feature>
<organism evidence="3 4">
    <name type="scientific">Cladophialophora immunda</name>
    <dbReference type="NCBI Taxonomy" id="569365"/>
    <lineage>
        <taxon>Eukaryota</taxon>
        <taxon>Fungi</taxon>
        <taxon>Dikarya</taxon>
        <taxon>Ascomycota</taxon>
        <taxon>Pezizomycotina</taxon>
        <taxon>Eurotiomycetes</taxon>
        <taxon>Chaetothyriomycetidae</taxon>
        <taxon>Chaetothyriales</taxon>
        <taxon>Herpotrichiellaceae</taxon>
        <taxon>Cladophialophora</taxon>
    </lineage>
</organism>
<accession>A0A0D2CJ57</accession>
<dbReference type="VEuPathDB" id="FungiDB:PV07_11757"/>
<feature type="compositionally biased region" description="Basic residues" evidence="2">
    <location>
        <begin position="882"/>
        <end position="895"/>
    </location>
</feature>
<dbReference type="AlphaFoldDB" id="A0A0D2CJ57"/>
<feature type="region of interest" description="Disordered" evidence="2">
    <location>
        <begin position="589"/>
        <end position="651"/>
    </location>
</feature>
<keyword evidence="1" id="KW-0175">Coiled coil</keyword>
<feature type="compositionally biased region" description="Polar residues" evidence="2">
    <location>
        <begin position="610"/>
        <end position="620"/>
    </location>
</feature>
<dbReference type="GeneID" id="27350951"/>
<dbReference type="OrthoDB" id="4149643at2759"/>
<feature type="compositionally biased region" description="Acidic residues" evidence="2">
    <location>
        <begin position="929"/>
        <end position="940"/>
    </location>
</feature>
<feature type="region of interest" description="Disordered" evidence="2">
    <location>
        <begin position="243"/>
        <end position="287"/>
    </location>
</feature>
<dbReference type="HOGENOM" id="CLU_010731_0_0_1"/>
<dbReference type="Proteomes" id="UP000054466">
    <property type="component" value="Unassembled WGS sequence"/>
</dbReference>
<feature type="region of interest" description="Disordered" evidence="2">
    <location>
        <begin position="426"/>
        <end position="461"/>
    </location>
</feature>
<dbReference type="RefSeq" id="XP_016243785.1">
    <property type="nucleotide sequence ID" value="XM_016399223.1"/>
</dbReference>
<feature type="compositionally biased region" description="Low complexity" evidence="2">
    <location>
        <begin position="594"/>
        <end position="606"/>
    </location>
</feature>
<feature type="compositionally biased region" description="Polar residues" evidence="2">
    <location>
        <begin position="246"/>
        <end position="261"/>
    </location>
</feature>
<evidence type="ECO:0000313" key="3">
    <source>
        <dbReference type="EMBL" id="KIW23569.1"/>
    </source>
</evidence>
<proteinExistence type="predicted"/>
<feature type="compositionally biased region" description="Basic and acidic residues" evidence="2">
    <location>
        <begin position="640"/>
        <end position="651"/>
    </location>
</feature>
<evidence type="ECO:0000256" key="1">
    <source>
        <dbReference type="SAM" id="Coils"/>
    </source>
</evidence>
<feature type="region of interest" description="Disordered" evidence="2">
    <location>
        <begin position="1"/>
        <end position="23"/>
    </location>
</feature>
<feature type="compositionally biased region" description="Polar residues" evidence="2">
    <location>
        <begin position="845"/>
        <end position="877"/>
    </location>
</feature>
<feature type="region of interest" description="Disordered" evidence="2">
    <location>
        <begin position="815"/>
        <end position="940"/>
    </location>
</feature>
<protein>
    <submittedName>
        <fullName evidence="3">Uncharacterized protein</fullName>
    </submittedName>
</protein>
<sequence length="940" mass="104955">MGSGHSVAIGMQDDPYLTEPSQADSDINLPQGMEIGSQPTNANLELPQQSLQHVIPEDITDTNLEQGSPLKIAIMRGEPCQPKDIAHSSDKSSATVSEDLAIPDCVSKANEEPQVTEPEIDAVAKPYHNVRAMIRKDLQSGLFEIPRLEPVQNIHVSAENLAKYQFPPASMPSSSHSRHRQRFDRSALLPDSNLPFCAQVMEHVKDWAEWGTRIADEQRRKEVLDHVFDVLSKAWFEALRLGYNPGTPNTKPTAPQVSTKRSAPRADVVPAGLPRGKPRSKRETSPSRKLVLVANHRDGPAWAITAGELEEAGVSESQMRKRAAAKNTLEDGEELLKGVLQDLGGAIQPSDWHKIMDVTRLNPLGRDLMVYCLYEVLKLRHNLAWLWDLYDRFPTARQKDNTKRRIDNDQELHDLFMALALELNNENPSRANPTASNPSTTREGSVVVPPPTNENEMEQSNQSDVLVRLAEMILDGTDVASISSSFQCLRISHDHLVISHPCGGTVSSRDRCKRVLRDLRVDARDWLRMSEEAEAAVEQDTNVDFLRTQVQKLELEILERKETLKNLLPSLMAERETTAKSLDRIGASVEEDPAAASTATAPTDDMPVTEATSRASSPNTAKHPLDIADEEAPLPPTKRPKTDHEKEKLDHRISTLDDRQVSHDIPEVATSNNEDNLDACYGSRSDMVDKVTHHIVRLRIQSHFSPTDFTSKRVFCHPRGFKYRYTSESTLAQRRSMGDILETYVRAATTKYKDYNPSWRFGKYQAVAHMGDPQRTSVIHGIWDLETGDQPEGFEWFYRGDGTQPSKLEEASLTQDVKDEEAMPVTSPPPPPKPKNKYIVRLNLRTPSRLSQGGSRSTANDASGINTSAQIKTSGTAGPQGKSKKQGKGGYKHVRFNPQQPAVAHMDTTGPISVDRPKRRTAQRRSYAEEDEDDDYYPSE</sequence>
<gene>
    <name evidence="3" type="ORF">PV07_11757</name>
</gene>
<reference evidence="3 4" key="1">
    <citation type="submission" date="2015-01" db="EMBL/GenBank/DDBJ databases">
        <title>The Genome Sequence of Cladophialophora immunda CBS83496.</title>
        <authorList>
            <consortium name="The Broad Institute Genomics Platform"/>
            <person name="Cuomo C."/>
            <person name="de Hoog S."/>
            <person name="Gorbushina A."/>
            <person name="Stielow B."/>
            <person name="Teixiera M."/>
            <person name="Abouelleil A."/>
            <person name="Chapman S.B."/>
            <person name="Priest M."/>
            <person name="Young S.K."/>
            <person name="Wortman J."/>
            <person name="Nusbaum C."/>
            <person name="Birren B."/>
        </authorList>
    </citation>
    <scope>NUCLEOTIDE SEQUENCE [LARGE SCALE GENOMIC DNA]</scope>
    <source>
        <strain evidence="3 4">CBS 83496</strain>
    </source>
</reference>
<evidence type="ECO:0000313" key="4">
    <source>
        <dbReference type="Proteomes" id="UP000054466"/>
    </source>
</evidence>